<organism evidence="2 3">
    <name type="scientific">Anaerobacillus alkalidiazotrophicus</name>
    <dbReference type="NCBI Taxonomy" id="472963"/>
    <lineage>
        <taxon>Bacteria</taxon>
        <taxon>Bacillati</taxon>
        <taxon>Bacillota</taxon>
        <taxon>Bacilli</taxon>
        <taxon>Bacillales</taxon>
        <taxon>Bacillaceae</taxon>
        <taxon>Anaerobacillus</taxon>
    </lineage>
</organism>
<dbReference type="EMBL" id="MLQS01000001">
    <property type="protein sequence ID" value="OIJ22048.1"/>
    <property type="molecule type" value="Genomic_DNA"/>
</dbReference>
<keyword evidence="3" id="KW-1185">Reference proteome</keyword>
<feature type="transmembrane region" description="Helical" evidence="1">
    <location>
        <begin position="12"/>
        <end position="45"/>
    </location>
</feature>
<dbReference type="AlphaFoldDB" id="A0A1S2MBA6"/>
<proteinExistence type="predicted"/>
<accession>A0A1S2MBA6</accession>
<keyword evidence="1" id="KW-0472">Membrane</keyword>
<keyword evidence="1" id="KW-0812">Transmembrane</keyword>
<evidence type="ECO:0000313" key="3">
    <source>
        <dbReference type="Proteomes" id="UP000180057"/>
    </source>
</evidence>
<reference evidence="2 3" key="1">
    <citation type="submission" date="2016-10" db="EMBL/GenBank/DDBJ databases">
        <title>Draft genome sequences of four alkaliphilic bacteria belonging to the Anaerobacillus genus.</title>
        <authorList>
            <person name="Bassil N.M."/>
            <person name="Lloyd J.R."/>
        </authorList>
    </citation>
    <scope>NUCLEOTIDE SEQUENCE [LARGE SCALE GENOMIC DNA]</scope>
    <source>
        <strain evidence="2 3">DSM 22531</strain>
    </source>
</reference>
<gene>
    <name evidence="2" type="ORF">BKP45_05060</name>
</gene>
<evidence type="ECO:0000313" key="2">
    <source>
        <dbReference type="EMBL" id="OIJ22048.1"/>
    </source>
</evidence>
<dbReference type="Proteomes" id="UP000180057">
    <property type="component" value="Unassembled WGS sequence"/>
</dbReference>
<protein>
    <submittedName>
        <fullName evidence="2">PTS ascorbate transporter subunit IIC</fullName>
    </submittedName>
</protein>
<evidence type="ECO:0000256" key="1">
    <source>
        <dbReference type="SAM" id="Phobius"/>
    </source>
</evidence>
<dbReference type="STRING" id="472963.BKP45_05060"/>
<dbReference type="OrthoDB" id="2972477at2"/>
<dbReference type="RefSeq" id="WP_071388618.1">
    <property type="nucleotide sequence ID" value="NZ_MLQS01000001.1"/>
</dbReference>
<name>A0A1S2MBA6_9BACI</name>
<comment type="caution">
    <text evidence="2">The sequence shown here is derived from an EMBL/GenBank/DDBJ whole genome shotgun (WGS) entry which is preliminary data.</text>
</comment>
<keyword evidence="1" id="KW-1133">Transmembrane helix</keyword>
<sequence>MESLGDVWDFSFFWGVFGFILKLVAPFLMIIIAITAVGLLLFYVVQAIRNRN</sequence>